<gene>
    <name evidence="1" type="ORF">BJ554DRAFT_4111</name>
</gene>
<evidence type="ECO:0000313" key="1">
    <source>
        <dbReference type="EMBL" id="KAG5462674.1"/>
    </source>
</evidence>
<name>A0A8H8A045_9FUNG</name>
<sequence length="143" mass="15828">MAIITYLFPADSGILRPLNRPFERAGRRFELVTLNDFSQIKFLFWLILAFDLVASEFCLGVLSWIGSLVWVGQLCAAPPPATVSPTRPVLVPSPPRTPARWILDQSVSDTARTWQDATAIAITRFQTVSTTKSTHLLLALGIC</sequence>
<dbReference type="EMBL" id="JAEFCI010001791">
    <property type="protein sequence ID" value="KAG5462674.1"/>
    <property type="molecule type" value="Genomic_DNA"/>
</dbReference>
<organism evidence="1 2">
    <name type="scientific">Olpidium bornovanus</name>
    <dbReference type="NCBI Taxonomy" id="278681"/>
    <lineage>
        <taxon>Eukaryota</taxon>
        <taxon>Fungi</taxon>
        <taxon>Fungi incertae sedis</taxon>
        <taxon>Olpidiomycota</taxon>
        <taxon>Olpidiomycotina</taxon>
        <taxon>Olpidiomycetes</taxon>
        <taxon>Olpidiales</taxon>
        <taxon>Olpidiaceae</taxon>
        <taxon>Olpidium</taxon>
    </lineage>
</organism>
<accession>A0A8H8A045</accession>
<dbReference type="AlphaFoldDB" id="A0A8H8A045"/>
<keyword evidence="2" id="KW-1185">Reference proteome</keyword>
<reference evidence="1 2" key="1">
    <citation type="journal article" name="Sci. Rep.">
        <title>Genome-scale phylogenetic analyses confirm Olpidium as the closest living zoosporic fungus to the non-flagellated, terrestrial fungi.</title>
        <authorList>
            <person name="Chang Y."/>
            <person name="Rochon D."/>
            <person name="Sekimoto S."/>
            <person name="Wang Y."/>
            <person name="Chovatia M."/>
            <person name="Sandor L."/>
            <person name="Salamov A."/>
            <person name="Grigoriev I.V."/>
            <person name="Stajich J.E."/>
            <person name="Spatafora J.W."/>
        </authorList>
    </citation>
    <scope>NUCLEOTIDE SEQUENCE [LARGE SCALE GENOMIC DNA]</scope>
    <source>
        <strain evidence="1">S191</strain>
    </source>
</reference>
<protein>
    <submittedName>
        <fullName evidence="1">Uncharacterized protein</fullName>
    </submittedName>
</protein>
<proteinExistence type="predicted"/>
<evidence type="ECO:0000313" key="2">
    <source>
        <dbReference type="Proteomes" id="UP000673691"/>
    </source>
</evidence>
<dbReference type="Proteomes" id="UP000673691">
    <property type="component" value="Unassembled WGS sequence"/>
</dbReference>
<comment type="caution">
    <text evidence="1">The sequence shown here is derived from an EMBL/GenBank/DDBJ whole genome shotgun (WGS) entry which is preliminary data.</text>
</comment>